<reference evidence="1 2" key="1">
    <citation type="journal article" date="2016" name="Int. J. Syst. Evol. Microbiol.">
        <title>Panacibacter ginsenosidivorans gen. nov., sp. nov., with ginsenoside converting activity isolated from soil of a ginseng field.</title>
        <authorList>
            <person name="Siddiqi M.Z."/>
            <person name="Muhammad Shafi S."/>
            <person name="Choi K.D."/>
            <person name="Im W.T."/>
        </authorList>
    </citation>
    <scope>NUCLEOTIDE SEQUENCE [LARGE SCALE GENOMIC DNA]</scope>
    <source>
        <strain evidence="1 2">Gsoil1550</strain>
    </source>
</reference>
<dbReference type="PANTHER" id="PTHR30565">
    <property type="entry name" value="PROTEIN YCIF"/>
    <property type="match status" value="1"/>
</dbReference>
<dbReference type="OrthoDB" id="668490at2"/>
<dbReference type="SUPFAM" id="SSF47240">
    <property type="entry name" value="Ferritin-like"/>
    <property type="match status" value="1"/>
</dbReference>
<name>A0A5B8V3R0_9BACT</name>
<evidence type="ECO:0000313" key="1">
    <source>
        <dbReference type="EMBL" id="QEC65798.1"/>
    </source>
</evidence>
<dbReference type="EMBL" id="CP042435">
    <property type="protein sequence ID" value="QEC65798.1"/>
    <property type="molecule type" value="Genomic_DNA"/>
</dbReference>
<gene>
    <name evidence="1" type="ORF">FRZ67_00200</name>
</gene>
<dbReference type="InterPro" id="IPR010287">
    <property type="entry name" value="DUF892_YciF-like"/>
</dbReference>
<evidence type="ECO:0000313" key="2">
    <source>
        <dbReference type="Proteomes" id="UP000321533"/>
    </source>
</evidence>
<dbReference type="Proteomes" id="UP000321533">
    <property type="component" value="Chromosome"/>
</dbReference>
<dbReference type="InterPro" id="IPR047114">
    <property type="entry name" value="YciF"/>
</dbReference>
<accession>A0A5B8V3R0</accession>
<dbReference type="InterPro" id="IPR009078">
    <property type="entry name" value="Ferritin-like_SF"/>
</dbReference>
<organism evidence="1 2">
    <name type="scientific">Panacibacter ginsenosidivorans</name>
    <dbReference type="NCBI Taxonomy" id="1813871"/>
    <lineage>
        <taxon>Bacteria</taxon>
        <taxon>Pseudomonadati</taxon>
        <taxon>Bacteroidota</taxon>
        <taxon>Chitinophagia</taxon>
        <taxon>Chitinophagales</taxon>
        <taxon>Chitinophagaceae</taxon>
        <taxon>Panacibacter</taxon>
    </lineage>
</organism>
<dbReference type="RefSeq" id="WP_147187598.1">
    <property type="nucleotide sequence ID" value="NZ_CP042435.1"/>
</dbReference>
<dbReference type="KEGG" id="pgin:FRZ67_00200"/>
<sequence length="174" mass="19677">MAAHNQTITTLHNLLNYDAGKFTSAEAQLQQILPEWINKAGSIKLKNTLQRYLDFIGTHVQNIEGFFEEEKISSISLTNRIMHAYIEETQEKLSHCADTKVRDACLLACIQAINHFKISMYGTATAYANAVGMEKQAAIFHEAEINEKQIDDRLSQLAEHDVNMEARTTIVLPR</sequence>
<keyword evidence="2" id="KW-1185">Reference proteome</keyword>
<dbReference type="AlphaFoldDB" id="A0A5B8V3R0"/>
<dbReference type="PANTHER" id="PTHR30565:SF9">
    <property type="entry name" value="PROTEIN YCIF"/>
    <property type="match status" value="1"/>
</dbReference>
<dbReference type="Gene3D" id="1.20.1260.10">
    <property type="match status" value="1"/>
</dbReference>
<proteinExistence type="predicted"/>
<protein>
    <submittedName>
        <fullName evidence="1">DUF892 family protein</fullName>
    </submittedName>
</protein>
<dbReference type="Pfam" id="PF05974">
    <property type="entry name" value="DUF892"/>
    <property type="match status" value="1"/>
</dbReference>
<dbReference type="InterPro" id="IPR012347">
    <property type="entry name" value="Ferritin-like"/>
</dbReference>